<comment type="similarity">
    <text evidence="3">Belongs to the RimP family.</text>
</comment>
<comment type="subcellular location">
    <subcellularLocation>
        <location evidence="3">Cytoplasm</location>
    </subcellularLocation>
</comment>
<organism evidence="6 7">
    <name type="scientific">Rhodococcoides kroppenstedtii</name>
    <dbReference type="NCBI Taxonomy" id="293050"/>
    <lineage>
        <taxon>Bacteria</taxon>
        <taxon>Bacillati</taxon>
        <taxon>Actinomycetota</taxon>
        <taxon>Actinomycetes</taxon>
        <taxon>Mycobacteriales</taxon>
        <taxon>Nocardiaceae</taxon>
        <taxon>Rhodococcoides</taxon>
    </lineage>
</organism>
<dbReference type="InterPro" id="IPR028989">
    <property type="entry name" value="RimP_N"/>
</dbReference>
<evidence type="ECO:0000256" key="2">
    <source>
        <dbReference type="ARBA" id="ARBA00022517"/>
    </source>
</evidence>
<keyword evidence="2 3" id="KW-0690">Ribosome biogenesis</keyword>
<evidence type="ECO:0000256" key="3">
    <source>
        <dbReference type="HAMAP-Rule" id="MF_01077"/>
    </source>
</evidence>
<dbReference type="PANTHER" id="PTHR33867">
    <property type="entry name" value="RIBOSOME MATURATION FACTOR RIMP"/>
    <property type="match status" value="1"/>
</dbReference>
<evidence type="ECO:0000256" key="4">
    <source>
        <dbReference type="SAM" id="MobiDB-lite"/>
    </source>
</evidence>
<dbReference type="GeneID" id="85487186"/>
<gene>
    <name evidence="3" type="primary">rimP</name>
    <name evidence="6" type="ORF">SAMN05444374_11526</name>
</gene>
<protein>
    <recommendedName>
        <fullName evidence="3">Ribosome maturation factor RimP</fullName>
    </recommendedName>
</protein>
<name>A0A1I0U8B1_9NOCA</name>
<dbReference type="Proteomes" id="UP000182054">
    <property type="component" value="Unassembled WGS sequence"/>
</dbReference>
<feature type="region of interest" description="Disordered" evidence="4">
    <location>
        <begin position="172"/>
        <end position="228"/>
    </location>
</feature>
<dbReference type="Gene3D" id="3.30.300.70">
    <property type="entry name" value="RimP-like superfamily, N-terminal"/>
    <property type="match status" value="1"/>
</dbReference>
<evidence type="ECO:0000313" key="7">
    <source>
        <dbReference type="Proteomes" id="UP000182054"/>
    </source>
</evidence>
<proteinExistence type="inferred from homology"/>
<dbReference type="RefSeq" id="WP_068364580.1">
    <property type="nucleotide sequence ID" value="NZ_FOJN01000015.1"/>
</dbReference>
<dbReference type="InterPro" id="IPR035956">
    <property type="entry name" value="RimP_N_sf"/>
</dbReference>
<comment type="function">
    <text evidence="3">Required for maturation of 30S ribosomal subunits.</text>
</comment>
<keyword evidence="1 3" id="KW-0963">Cytoplasm</keyword>
<dbReference type="AlphaFoldDB" id="A0A1I0U8B1"/>
<dbReference type="GO" id="GO:0005829">
    <property type="term" value="C:cytosol"/>
    <property type="evidence" value="ECO:0007669"/>
    <property type="project" value="TreeGrafter"/>
</dbReference>
<feature type="domain" description="Ribosome maturation factor RimP N-terminal" evidence="5">
    <location>
        <begin position="23"/>
        <end position="90"/>
    </location>
</feature>
<evidence type="ECO:0000259" key="5">
    <source>
        <dbReference type="Pfam" id="PF02576"/>
    </source>
</evidence>
<dbReference type="NCBIfam" id="NF000930">
    <property type="entry name" value="PRK00092.2-2"/>
    <property type="match status" value="1"/>
</dbReference>
<dbReference type="SUPFAM" id="SSF75420">
    <property type="entry name" value="YhbC-like, N-terminal domain"/>
    <property type="match status" value="1"/>
</dbReference>
<dbReference type="GO" id="GO:0006412">
    <property type="term" value="P:translation"/>
    <property type="evidence" value="ECO:0007669"/>
    <property type="project" value="TreeGrafter"/>
</dbReference>
<accession>A0A1I0U8B1</accession>
<dbReference type="Pfam" id="PF02576">
    <property type="entry name" value="RimP_N"/>
    <property type="match status" value="1"/>
</dbReference>
<reference evidence="6 7" key="1">
    <citation type="submission" date="2016-10" db="EMBL/GenBank/DDBJ databases">
        <authorList>
            <person name="de Groot N.N."/>
        </authorList>
    </citation>
    <scope>NUCLEOTIDE SEQUENCE [LARGE SCALE GENOMIC DNA]</scope>
    <source>
        <strain evidence="6 7">DSM 44908</strain>
    </source>
</reference>
<dbReference type="PANTHER" id="PTHR33867:SF1">
    <property type="entry name" value="RIBOSOME MATURATION FACTOR RIMP"/>
    <property type="match status" value="1"/>
</dbReference>
<sequence>MPVPSRDRVIELISAHAASPGFAEGEFDVEDVTVSRAGSRSVVKIVVDRDAGFELDVLAAISRQISEVLDAATEFGDSPYTLEVTTPGIDRPLTEPRHWRRARGRAITVTLGGETVDGRVGETVDGRVGEARPDAGEIDLVIKSRSGPQLRTVRAADVVSAVVRVEFSPPSPAELELAGGVTPGRYDPLDPPDEPTDLDVHDDDADPDADPGTASATDTDQSSESRHQ</sequence>
<evidence type="ECO:0000256" key="1">
    <source>
        <dbReference type="ARBA" id="ARBA00022490"/>
    </source>
</evidence>
<dbReference type="EMBL" id="FOJN01000015">
    <property type="protein sequence ID" value="SFA60298.1"/>
    <property type="molecule type" value="Genomic_DNA"/>
</dbReference>
<dbReference type="HAMAP" id="MF_01077">
    <property type="entry name" value="RimP"/>
    <property type="match status" value="1"/>
</dbReference>
<feature type="compositionally biased region" description="Low complexity" evidence="4">
    <location>
        <begin position="210"/>
        <end position="220"/>
    </location>
</feature>
<evidence type="ECO:0000313" key="6">
    <source>
        <dbReference type="EMBL" id="SFA60298.1"/>
    </source>
</evidence>
<dbReference type="GO" id="GO:0000028">
    <property type="term" value="P:ribosomal small subunit assembly"/>
    <property type="evidence" value="ECO:0007669"/>
    <property type="project" value="TreeGrafter"/>
</dbReference>
<dbReference type="InterPro" id="IPR003728">
    <property type="entry name" value="Ribosome_maturation_RimP"/>
</dbReference>
<feature type="compositionally biased region" description="Acidic residues" evidence="4">
    <location>
        <begin position="190"/>
        <end position="209"/>
    </location>
</feature>